<comment type="subcellular location">
    <subcellularLocation>
        <location evidence="1">Membrane</location>
        <topology evidence="1">Multi-pass membrane protein</topology>
    </subcellularLocation>
</comment>
<accession>A0ABP0BPU4</accession>
<dbReference type="PANTHER" id="PTHR28165:SF1">
    <property type="entry name" value="NON-CLASSICAL EXPORT PROTEIN 2-RELATED"/>
    <property type="match status" value="1"/>
</dbReference>
<feature type="transmembrane region" description="Helical" evidence="5">
    <location>
        <begin position="41"/>
        <end position="63"/>
    </location>
</feature>
<protein>
    <recommendedName>
        <fullName evidence="6">MARVEL domain-containing protein</fullName>
    </recommendedName>
</protein>
<evidence type="ECO:0000256" key="1">
    <source>
        <dbReference type="ARBA" id="ARBA00004141"/>
    </source>
</evidence>
<keyword evidence="2 5" id="KW-0812">Transmembrane</keyword>
<feature type="transmembrane region" description="Helical" evidence="5">
    <location>
        <begin position="134"/>
        <end position="154"/>
    </location>
</feature>
<dbReference type="InterPro" id="IPR052649">
    <property type="entry name" value="NCE102-like"/>
</dbReference>
<keyword evidence="8" id="KW-1185">Reference proteome</keyword>
<evidence type="ECO:0000256" key="4">
    <source>
        <dbReference type="ARBA" id="ARBA00023136"/>
    </source>
</evidence>
<feature type="transmembrane region" description="Helical" evidence="5">
    <location>
        <begin position="69"/>
        <end position="92"/>
    </location>
</feature>
<dbReference type="InterPro" id="IPR008253">
    <property type="entry name" value="Marvel"/>
</dbReference>
<comment type="caution">
    <text evidence="7">The sequence shown here is derived from an EMBL/GenBank/DDBJ whole genome shotgun (WGS) entry which is preliminary data.</text>
</comment>
<feature type="domain" description="MARVEL" evidence="6">
    <location>
        <begin position="6"/>
        <end position="149"/>
    </location>
</feature>
<feature type="transmembrane region" description="Helical" evidence="5">
    <location>
        <begin position="6"/>
        <end position="29"/>
    </location>
</feature>
<evidence type="ECO:0000259" key="6">
    <source>
        <dbReference type="Pfam" id="PF01284"/>
    </source>
</evidence>
<gene>
    <name evidence="7" type="ORF">SCUCBS95973_004575</name>
</gene>
<reference evidence="7 8" key="1">
    <citation type="submission" date="2024-01" db="EMBL/GenBank/DDBJ databases">
        <authorList>
            <person name="Allen C."/>
            <person name="Tagirdzhanova G."/>
        </authorList>
    </citation>
    <scope>NUCLEOTIDE SEQUENCE [LARGE SCALE GENOMIC DNA]</scope>
</reference>
<dbReference type="Pfam" id="PF01284">
    <property type="entry name" value="MARVEL"/>
    <property type="match status" value="1"/>
</dbReference>
<evidence type="ECO:0000256" key="2">
    <source>
        <dbReference type="ARBA" id="ARBA00022692"/>
    </source>
</evidence>
<evidence type="ECO:0000256" key="5">
    <source>
        <dbReference type="SAM" id="Phobius"/>
    </source>
</evidence>
<keyword evidence="3 5" id="KW-1133">Transmembrane helix</keyword>
<evidence type="ECO:0000256" key="3">
    <source>
        <dbReference type="ARBA" id="ARBA00022989"/>
    </source>
</evidence>
<dbReference type="PANTHER" id="PTHR28165">
    <property type="entry name" value="NON-CLASSICAL EXPORT PROTEIN 2-RELATED"/>
    <property type="match status" value="1"/>
</dbReference>
<name>A0ABP0BPU4_9PEZI</name>
<evidence type="ECO:0000313" key="8">
    <source>
        <dbReference type="Proteomes" id="UP001642405"/>
    </source>
</evidence>
<evidence type="ECO:0000313" key="7">
    <source>
        <dbReference type="EMBL" id="CAK7221665.1"/>
    </source>
</evidence>
<dbReference type="EMBL" id="CAWUHB010000023">
    <property type="protein sequence ID" value="CAK7221665.1"/>
    <property type="molecule type" value="Genomic_DNA"/>
</dbReference>
<sequence>MEGMGLFIVRCVQLLFIVICVALIGNVIASNNDGHMSAINYALFACIIAWVACLWGMASAFVSMLADGIFAYGLLAFDILAVLFTFVAAIVIPAKLKAVNCGGELTVERRGSGWIGFGSADDEKRCRELQASTAFLWFLFATLVASLLLTLVNFRRGGGSSGGSSAPHMSQVRV</sequence>
<keyword evidence="4 5" id="KW-0472">Membrane</keyword>
<organism evidence="7 8">
    <name type="scientific">Sporothrix curviconia</name>
    <dbReference type="NCBI Taxonomy" id="1260050"/>
    <lineage>
        <taxon>Eukaryota</taxon>
        <taxon>Fungi</taxon>
        <taxon>Dikarya</taxon>
        <taxon>Ascomycota</taxon>
        <taxon>Pezizomycotina</taxon>
        <taxon>Sordariomycetes</taxon>
        <taxon>Sordariomycetidae</taxon>
        <taxon>Ophiostomatales</taxon>
        <taxon>Ophiostomataceae</taxon>
        <taxon>Sporothrix</taxon>
    </lineage>
</organism>
<dbReference type="Proteomes" id="UP001642405">
    <property type="component" value="Unassembled WGS sequence"/>
</dbReference>
<proteinExistence type="predicted"/>